<evidence type="ECO:0000256" key="1">
    <source>
        <dbReference type="ARBA" id="ARBA00010641"/>
    </source>
</evidence>
<dbReference type="PANTHER" id="PTHR43133:SF51">
    <property type="entry name" value="RNA POLYMERASE SIGMA FACTOR"/>
    <property type="match status" value="1"/>
</dbReference>
<dbReference type="EMBL" id="CP007139">
    <property type="protein sequence ID" value="AIE87528.1"/>
    <property type="molecule type" value="Genomic_DNA"/>
</dbReference>
<reference evidence="7 8" key="1">
    <citation type="journal article" date="2014" name="PLoS ONE">
        <title>The first complete genome sequence of the class fimbriimonadia in the phylum armatimonadetes.</title>
        <authorList>
            <person name="Hu Z.Y."/>
            <person name="Wang Y.Z."/>
            <person name="Im W.T."/>
            <person name="Wang S.Y."/>
            <person name="Zhao G.P."/>
            <person name="Zheng H.J."/>
            <person name="Quan Z.X."/>
        </authorList>
    </citation>
    <scope>NUCLEOTIDE SEQUENCE [LARGE SCALE GENOMIC DNA]</scope>
    <source>
        <strain evidence="7">Gsoil 348</strain>
    </source>
</reference>
<dbReference type="GO" id="GO:0003677">
    <property type="term" value="F:DNA binding"/>
    <property type="evidence" value="ECO:0007669"/>
    <property type="project" value="InterPro"/>
</dbReference>
<dbReference type="Gene3D" id="1.10.1740.10">
    <property type="match status" value="1"/>
</dbReference>
<dbReference type="eggNOG" id="COG1595">
    <property type="taxonomic scope" value="Bacteria"/>
</dbReference>
<dbReference type="NCBIfam" id="TIGR02937">
    <property type="entry name" value="sigma70-ECF"/>
    <property type="match status" value="1"/>
</dbReference>
<dbReference type="KEGG" id="fgi:OP10G_4160"/>
<dbReference type="GO" id="GO:0006352">
    <property type="term" value="P:DNA-templated transcription initiation"/>
    <property type="evidence" value="ECO:0007669"/>
    <property type="project" value="InterPro"/>
</dbReference>
<dbReference type="InterPro" id="IPR039425">
    <property type="entry name" value="RNA_pol_sigma-70-like"/>
</dbReference>
<dbReference type="InterPro" id="IPR013249">
    <property type="entry name" value="RNA_pol_sigma70_r4_t2"/>
</dbReference>
<proteinExistence type="inferred from homology"/>
<organism evidence="7 8">
    <name type="scientific">Fimbriimonas ginsengisoli Gsoil 348</name>
    <dbReference type="NCBI Taxonomy" id="661478"/>
    <lineage>
        <taxon>Bacteria</taxon>
        <taxon>Bacillati</taxon>
        <taxon>Armatimonadota</taxon>
        <taxon>Fimbriimonadia</taxon>
        <taxon>Fimbriimonadales</taxon>
        <taxon>Fimbriimonadaceae</taxon>
        <taxon>Fimbriimonas</taxon>
    </lineage>
</organism>
<feature type="domain" description="RNA polymerase sigma-70 region 2" evidence="5">
    <location>
        <begin position="27"/>
        <end position="91"/>
    </location>
</feature>
<dbReference type="Gene3D" id="1.10.10.10">
    <property type="entry name" value="Winged helix-like DNA-binding domain superfamily/Winged helix DNA-binding domain"/>
    <property type="match status" value="1"/>
</dbReference>
<evidence type="ECO:0000259" key="5">
    <source>
        <dbReference type="Pfam" id="PF04542"/>
    </source>
</evidence>
<evidence type="ECO:0000256" key="3">
    <source>
        <dbReference type="ARBA" id="ARBA00023082"/>
    </source>
</evidence>
<evidence type="ECO:0000256" key="2">
    <source>
        <dbReference type="ARBA" id="ARBA00023015"/>
    </source>
</evidence>
<feature type="domain" description="RNA polymerase sigma factor 70 region 4 type 2" evidence="6">
    <location>
        <begin position="133"/>
        <end position="185"/>
    </location>
</feature>
<dbReference type="HOGENOM" id="CLU_047691_3_0_0"/>
<dbReference type="CDD" id="cd06171">
    <property type="entry name" value="Sigma70_r4"/>
    <property type="match status" value="1"/>
</dbReference>
<dbReference type="OrthoDB" id="9785675at2"/>
<dbReference type="SUPFAM" id="SSF88946">
    <property type="entry name" value="Sigma2 domain of RNA polymerase sigma factors"/>
    <property type="match status" value="1"/>
</dbReference>
<comment type="similarity">
    <text evidence="1">Belongs to the sigma-70 factor family. ECF subfamily.</text>
</comment>
<evidence type="ECO:0000259" key="6">
    <source>
        <dbReference type="Pfam" id="PF08281"/>
    </source>
</evidence>
<dbReference type="RefSeq" id="WP_025228577.1">
    <property type="nucleotide sequence ID" value="NZ_CP007139.1"/>
</dbReference>
<keyword evidence="2" id="KW-0805">Transcription regulation</keyword>
<dbReference type="AlphaFoldDB" id="A0A068NVI4"/>
<dbReference type="SUPFAM" id="SSF88659">
    <property type="entry name" value="Sigma3 and sigma4 domains of RNA polymerase sigma factors"/>
    <property type="match status" value="1"/>
</dbReference>
<protein>
    <submittedName>
        <fullName evidence="7">RNA polymerase ECF-type sigma factor</fullName>
    </submittedName>
</protein>
<evidence type="ECO:0000313" key="7">
    <source>
        <dbReference type="EMBL" id="AIE87528.1"/>
    </source>
</evidence>
<keyword evidence="8" id="KW-1185">Reference proteome</keyword>
<accession>A0A068NVI4</accession>
<dbReference type="InterPro" id="IPR036388">
    <property type="entry name" value="WH-like_DNA-bd_sf"/>
</dbReference>
<gene>
    <name evidence="7" type="ORF">OP10G_4160</name>
</gene>
<dbReference type="STRING" id="661478.OP10G_4160"/>
<name>A0A068NVI4_FIMGI</name>
<dbReference type="GO" id="GO:0016987">
    <property type="term" value="F:sigma factor activity"/>
    <property type="evidence" value="ECO:0007669"/>
    <property type="project" value="UniProtKB-KW"/>
</dbReference>
<dbReference type="Proteomes" id="UP000027982">
    <property type="component" value="Chromosome"/>
</dbReference>
<evidence type="ECO:0000256" key="4">
    <source>
        <dbReference type="ARBA" id="ARBA00023163"/>
    </source>
</evidence>
<sequence>MQTLKINEDGWLVERGASGDREAVDTLIRKHQARAYQYAYRLTRDQDAAADIVAEAFLRVYRSIHGFKGQSAFTTWLYRIITNCYLDSRKRLSCRPTTSLDEALDTPDGELQRQFVSDEEDPLEVLARRKTAESLSEATDALPEQYRTIVTMYHGEMLSYEEISESLNIPIGTVKSRLNRARLALAQMLAHRKEEFVTAA</sequence>
<dbReference type="Pfam" id="PF08281">
    <property type="entry name" value="Sigma70_r4_2"/>
    <property type="match status" value="1"/>
</dbReference>
<dbReference type="InterPro" id="IPR014284">
    <property type="entry name" value="RNA_pol_sigma-70_dom"/>
</dbReference>
<dbReference type="Pfam" id="PF04542">
    <property type="entry name" value="Sigma70_r2"/>
    <property type="match status" value="1"/>
</dbReference>
<evidence type="ECO:0000313" key="8">
    <source>
        <dbReference type="Proteomes" id="UP000027982"/>
    </source>
</evidence>
<dbReference type="PANTHER" id="PTHR43133">
    <property type="entry name" value="RNA POLYMERASE ECF-TYPE SIGMA FACTO"/>
    <property type="match status" value="1"/>
</dbReference>
<dbReference type="InterPro" id="IPR013324">
    <property type="entry name" value="RNA_pol_sigma_r3/r4-like"/>
</dbReference>
<keyword evidence="3" id="KW-0731">Sigma factor</keyword>
<keyword evidence="4" id="KW-0804">Transcription</keyword>
<dbReference type="InterPro" id="IPR013325">
    <property type="entry name" value="RNA_pol_sigma_r2"/>
</dbReference>
<dbReference type="InterPro" id="IPR007627">
    <property type="entry name" value="RNA_pol_sigma70_r2"/>
</dbReference>